<protein>
    <recommendedName>
        <fullName evidence="1">Phosphoadenosine phosphosulphate reductase domain-containing protein</fullName>
    </recommendedName>
</protein>
<evidence type="ECO:0000313" key="3">
    <source>
        <dbReference type="Proteomes" id="UP000054869"/>
    </source>
</evidence>
<accession>A0A0W0VKC1</accession>
<name>A0A0W0VKC1_9GAMM</name>
<proteinExistence type="predicted"/>
<dbReference type="Gene3D" id="3.40.50.620">
    <property type="entry name" value="HUPs"/>
    <property type="match status" value="1"/>
</dbReference>
<dbReference type="EMBL" id="LNYI01000038">
    <property type="protein sequence ID" value="KTD20562.1"/>
    <property type="molecule type" value="Genomic_DNA"/>
</dbReference>
<dbReference type="PATRIC" id="fig|45067.4.peg.1905"/>
<dbReference type="PROSITE" id="PS51257">
    <property type="entry name" value="PROKAR_LIPOPROTEIN"/>
    <property type="match status" value="1"/>
</dbReference>
<dbReference type="STRING" id="45067.Llan_1815"/>
<sequence>MQTLIDRALPDIHFIYVHTGWAAACWSERISVCTDYAQKNQVQVHHLKAQSSFSEMVIDRKQFPSRKFQWCAGFLKGLTILNYLDEHDPSCEALIVSGKRRLDSRRYANLEEFELQNELYQGRTLWYPLWQTDNEEFMHLVQKTGFKLLPHASMECSPCIHMNRQQLKNLDSFSLERLQSLENNIQRTMFPESIDELCANSATRQKEYHGLQLEQFDLGCGAPWNCGE</sequence>
<evidence type="ECO:0000313" key="2">
    <source>
        <dbReference type="EMBL" id="KTD20562.1"/>
    </source>
</evidence>
<dbReference type="InterPro" id="IPR014729">
    <property type="entry name" value="Rossmann-like_a/b/a_fold"/>
</dbReference>
<dbReference type="AlphaFoldDB" id="A0A0W0VKC1"/>
<dbReference type="SUPFAM" id="SSF52402">
    <property type="entry name" value="Adenine nucleotide alpha hydrolases-like"/>
    <property type="match status" value="1"/>
</dbReference>
<organism evidence="2 3">
    <name type="scientific">Legionella lansingensis</name>
    <dbReference type="NCBI Taxonomy" id="45067"/>
    <lineage>
        <taxon>Bacteria</taxon>
        <taxon>Pseudomonadati</taxon>
        <taxon>Pseudomonadota</taxon>
        <taxon>Gammaproteobacteria</taxon>
        <taxon>Legionellales</taxon>
        <taxon>Legionellaceae</taxon>
        <taxon>Legionella</taxon>
    </lineage>
</organism>
<reference evidence="2 3" key="1">
    <citation type="submission" date="2015-11" db="EMBL/GenBank/DDBJ databases">
        <title>Genomic analysis of 38 Legionella species identifies large and diverse effector repertoires.</title>
        <authorList>
            <person name="Burstein D."/>
            <person name="Amaro F."/>
            <person name="Zusman T."/>
            <person name="Lifshitz Z."/>
            <person name="Cohen O."/>
            <person name="Gilbert J.A."/>
            <person name="Pupko T."/>
            <person name="Shuman H.A."/>
            <person name="Segal G."/>
        </authorList>
    </citation>
    <scope>NUCLEOTIDE SEQUENCE [LARGE SCALE GENOMIC DNA]</scope>
    <source>
        <strain evidence="2 3">ATCC 49751</strain>
    </source>
</reference>
<feature type="domain" description="Phosphoadenosine phosphosulphate reductase" evidence="1">
    <location>
        <begin position="4"/>
        <end position="148"/>
    </location>
</feature>
<dbReference type="InterPro" id="IPR002500">
    <property type="entry name" value="PAPS_reduct_dom"/>
</dbReference>
<dbReference type="eggNOG" id="ENOG5030K9X">
    <property type="taxonomic scope" value="Bacteria"/>
</dbReference>
<evidence type="ECO:0000259" key="1">
    <source>
        <dbReference type="Pfam" id="PF01507"/>
    </source>
</evidence>
<dbReference type="Proteomes" id="UP000054869">
    <property type="component" value="Unassembled WGS sequence"/>
</dbReference>
<comment type="caution">
    <text evidence="2">The sequence shown here is derived from an EMBL/GenBank/DDBJ whole genome shotgun (WGS) entry which is preliminary data.</text>
</comment>
<keyword evidence="3" id="KW-1185">Reference proteome</keyword>
<dbReference type="GO" id="GO:0003824">
    <property type="term" value="F:catalytic activity"/>
    <property type="evidence" value="ECO:0007669"/>
    <property type="project" value="InterPro"/>
</dbReference>
<gene>
    <name evidence="2" type="ORF">Llan_1815</name>
</gene>
<dbReference type="Pfam" id="PF01507">
    <property type="entry name" value="PAPS_reduct"/>
    <property type="match status" value="1"/>
</dbReference>